<dbReference type="Proteomes" id="UP001601521">
    <property type="component" value="Unassembled WGS sequence"/>
</dbReference>
<evidence type="ECO:0000256" key="1">
    <source>
        <dbReference type="ARBA" id="ARBA00004141"/>
    </source>
</evidence>
<dbReference type="Pfam" id="PF07681">
    <property type="entry name" value="DoxX"/>
    <property type="match status" value="1"/>
</dbReference>
<keyword evidence="3" id="KW-1133">Transmembrane helix</keyword>
<keyword evidence="6" id="KW-1185">Reference proteome</keyword>
<protein>
    <submittedName>
        <fullName evidence="5">DoxX family protein</fullName>
    </submittedName>
</protein>
<keyword evidence="4" id="KW-0472">Membrane</keyword>
<comment type="subcellular location">
    <subcellularLocation>
        <location evidence="1">Membrane</location>
        <topology evidence="1">Multi-pass membrane protein</topology>
    </subcellularLocation>
</comment>
<dbReference type="RefSeq" id="WP_387252739.1">
    <property type="nucleotide sequence ID" value="NZ_JBIALX010000008.1"/>
</dbReference>
<name>A0ABW6NNE9_9NOCA</name>
<reference evidence="5 6" key="1">
    <citation type="submission" date="2024-10" db="EMBL/GenBank/DDBJ databases">
        <title>The Natural Products Discovery Center: Release of the First 8490 Sequenced Strains for Exploring Actinobacteria Biosynthetic Diversity.</title>
        <authorList>
            <person name="Kalkreuter E."/>
            <person name="Kautsar S.A."/>
            <person name="Yang D."/>
            <person name="Bader C.D."/>
            <person name="Teijaro C.N."/>
            <person name="Fluegel L."/>
            <person name="Davis C.M."/>
            <person name="Simpson J.R."/>
            <person name="Lauterbach L."/>
            <person name="Steele A.D."/>
            <person name="Gui C."/>
            <person name="Meng S."/>
            <person name="Li G."/>
            <person name="Viehrig K."/>
            <person name="Ye F."/>
            <person name="Su P."/>
            <person name="Kiefer A.F."/>
            <person name="Nichols A."/>
            <person name="Cepeda A.J."/>
            <person name="Yan W."/>
            <person name="Fan B."/>
            <person name="Jiang Y."/>
            <person name="Adhikari A."/>
            <person name="Zheng C.-J."/>
            <person name="Schuster L."/>
            <person name="Cowan T.M."/>
            <person name="Smanski M.J."/>
            <person name="Chevrette M.G."/>
            <person name="De Carvalho L.P.S."/>
            <person name="Shen B."/>
        </authorList>
    </citation>
    <scope>NUCLEOTIDE SEQUENCE [LARGE SCALE GENOMIC DNA]</scope>
    <source>
        <strain evidence="5 6">NPDC004550</strain>
    </source>
</reference>
<gene>
    <name evidence="5" type="ORF">ACFYTH_20780</name>
</gene>
<evidence type="ECO:0000256" key="2">
    <source>
        <dbReference type="ARBA" id="ARBA00022692"/>
    </source>
</evidence>
<evidence type="ECO:0000313" key="5">
    <source>
        <dbReference type="EMBL" id="MFF0455806.1"/>
    </source>
</evidence>
<comment type="caution">
    <text evidence="5">The sequence shown here is derived from an EMBL/GenBank/DDBJ whole genome shotgun (WGS) entry which is preliminary data.</text>
</comment>
<accession>A0ABW6NNE9</accession>
<evidence type="ECO:0000313" key="6">
    <source>
        <dbReference type="Proteomes" id="UP001601521"/>
    </source>
</evidence>
<sequence>MRFDPMRAAARVLMGSTYAVLGADALREPGARPEAAAPTLAAVRTVVPLPEDDKLLVQVNAGVQVAAGVLLALGRLPRLSALALVASMVPTTIAGHAFWAVDDPTARKPQQVQFHKNMAMIGGLLFVASEKRGAETAPADSPRQGPPR</sequence>
<dbReference type="EMBL" id="JBIALX010000008">
    <property type="protein sequence ID" value="MFF0455806.1"/>
    <property type="molecule type" value="Genomic_DNA"/>
</dbReference>
<dbReference type="InterPro" id="IPR032808">
    <property type="entry name" value="DoxX"/>
</dbReference>
<evidence type="ECO:0000256" key="4">
    <source>
        <dbReference type="ARBA" id="ARBA00023136"/>
    </source>
</evidence>
<evidence type="ECO:0000256" key="3">
    <source>
        <dbReference type="ARBA" id="ARBA00022989"/>
    </source>
</evidence>
<keyword evidence="2" id="KW-0812">Transmembrane</keyword>
<proteinExistence type="predicted"/>
<organism evidence="5 6">
    <name type="scientific">Nocardia africana</name>
    <dbReference type="NCBI Taxonomy" id="134964"/>
    <lineage>
        <taxon>Bacteria</taxon>
        <taxon>Bacillati</taxon>
        <taxon>Actinomycetota</taxon>
        <taxon>Actinomycetes</taxon>
        <taxon>Mycobacteriales</taxon>
        <taxon>Nocardiaceae</taxon>
        <taxon>Nocardia</taxon>
    </lineage>
</organism>